<proteinExistence type="inferred from homology"/>
<reference evidence="2 3" key="1">
    <citation type="submission" date="2016-02" db="EMBL/GenBank/DDBJ databases">
        <authorList>
            <person name="Wen L."/>
            <person name="He K."/>
            <person name="Yang H."/>
        </authorList>
    </citation>
    <scope>NUCLEOTIDE SEQUENCE [LARGE SCALE GENOMIC DNA]</scope>
    <source>
        <strain evidence="2 3">CD09_2</strain>
    </source>
</reference>
<dbReference type="InterPro" id="IPR007801">
    <property type="entry name" value="MbnB/TglH/ChrH"/>
</dbReference>
<evidence type="ECO:0000313" key="2">
    <source>
        <dbReference type="EMBL" id="OAH45394.1"/>
    </source>
</evidence>
<dbReference type="EMBL" id="LSTR01000025">
    <property type="protein sequence ID" value="OAH45394.1"/>
    <property type="molecule type" value="Genomic_DNA"/>
</dbReference>
<comment type="caution">
    <text evidence="2">The sequence shown here is derived from an EMBL/GenBank/DDBJ whole genome shotgun (WGS) entry which is preliminary data.</text>
</comment>
<dbReference type="OrthoDB" id="9763101at2"/>
<comment type="similarity">
    <text evidence="1">Belongs to the UPF0276 family.</text>
</comment>
<dbReference type="SUPFAM" id="SSF51658">
    <property type="entry name" value="Xylose isomerase-like"/>
    <property type="match status" value="1"/>
</dbReference>
<name>A0A177JWU8_SPHYA</name>
<protein>
    <recommendedName>
        <fullName evidence="1">UPF0276 protein AX777_17455</fullName>
    </recommendedName>
</protein>
<organism evidence="2 3">
    <name type="scientific">Sphingobium yanoikuyae</name>
    <name type="common">Sphingomonas yanoikuyae</name>
    <dbReference type="NCBI Taxonomy" id="13690"/>
    <lineage>
        <taxon>Bacteria</taxon>
        <taxon>Pseudomonadati</taxon>
        <taxon>Pseudomonadota</taxon>
        <taxon>Alphaproteobacteria</taxon>
        <taxon>Sphingomonadales</taxon>
        <taxon>Sphingomonadaceae</taxon>
        <taxon>Sphingobium</taxon>
    </lineage>
</organism>
<dbReference type="RefSeq" id="WP_063976226.1">
    <property type="nucleotide sequence ID" value="NZ_LSTR01000025.1"/>
</dbReference>
<evidence type="ECO:0000256" key="1">
    <source>
        <dbReference type="HAMAP-Rule" id="MF_00697"/>
    </source>
</evidence>
<accession>A0A177JWU8</accession>
<dbReference type="NCBIfam" id="NF003818">
    <property type="entry name" value="PRK05409.1"/>
    <property type="match status" value="1"/>
</dbReference>
<dbReference type="Proteomes" id="UP000077262">
    <property type="component" value="Unassembled WGS sequence"/>
</dbReference>
<dbReference type="InterPro" id="IPR036237">
    <property type="entry name" value="Xyl_isomerase-like_sf"/>
</dbReference>
<dbReference type="PANTHER" id="PTHR42194">
    <property type="entry name" value="UPF0276 PROTEIN HI_1600"/>
    <property type="match status" value="1"/>
</dbReference>
<evidence type="ECO:0000313" key="3">
    <source>
        <dbReference type="Proteomes" id="UP000077262"/>
    </source>
</evidence>
<dbReference type="Pfam" id="PF05114">
    <property type="entry name" value="MbnB_TglH_ChrH"/>
    <property type="match status" value="1"/>
</dbReference>
<gene>
    <name evidence="2" type="ORF">AX777_17455</name>
</gene>
<sequence length="277" mass="30644">MSMTAGLGFKLEHLDEALTARNPGLWFEVHAENYMVDGGPRLRALVALAERFPISLHGVGLSLASVEPPAPEHLRRLRALTDRIRPAAVSDHLAWQKWEGAHHSDFLPFPRTRQALDITAGNVSRVQDALGRAIMVENPSLYVDLPGHEMDEATFLAELARRTGCGLLVDVNNIYVSASNLRFSAEARVDAIPAEIVGEIHLAGHRPDPDPASGLLIDSHDAPISDPVWLLYERLIGRTGVRPTLIERDDDIPPFPELMLERDRAHRLLAERESVDA</sequence>
<dbReference type="AlphaFoldDB" id="A0A177JWU8"/>
<dbReference type="HAMAP" id="MF_00697">
    <property type="entry name" value="UPF0276"/>
    <property type="match status" value="1"/>
</dbReference>
<dbReference type="PANTHER" id="PTHR42194:SF1">
    <property type="entry name" value="UPF0276 PROTEIN HI_1600"/>
    <property type="match status" value="1"/>
</dbReference>
<dbReference type="Gene3D" id="3.20.20.150">
    <property type="entry name" value="Divalent-metal-dependent TIM barrel enzymes"/>
    <property type="match status" value="1"/>
</dbReference>